<keyword evidence="14" id="KW-0282">Flagellum</keyword>
<dbReference type="EMBL" id="FOZW01000005">
    <property type="protein sequence ID" value="SFS82388.1"/>
    <property type="molecule type" value="Genomic_DNA"/>
</dbReference>
<evidence type="ECO:0000256" key="7">
    <source>
        <dbReference type="ARBA" id="ARBA00022927"/>
    </source>
</evidence>
<proteinExistence type="inferred from homology"/>
<gene>
    <name evidence="12" type="primary">fliP</name>
    <name evidence="14" type="ORF">SAMN04488050_105172</name>
</gene>
<dbReference type="PRINTS" id="PR01302">
    <property type="entry name" value="TYPE3IMPPROT"/>
</dbReference>
<dbReference type="GO" id="GO:0005886">
    <property type="term" value="C:plasma membrane"/>
    <property type="evidence" value="ECO:0007669"/>
    <property type="project" value="UniProtKB-SubCell"/>
</dbReference>
<dbReference type="PROSITE" id="PS01061">
    <property type="entry name" value="FLIP_2"/>
    <property type="match status" value="1"/>
</dbReference>
<keyword evidence="10" id="KW-0975">Bacterial flagellum</keyword>
<feature type="transmembrane region" description="Helical" evidence="12">
    <location>
        <begin position="249"/>
        <end position="268"/>
    </location>
</feature>
<evidence type="ECO:0000256" key="3">
    <source>
        <dbReference type="ARBA" id="ARBA00022448"/>
    </source>
</evidence>
<dbReference type="PANTHER" id="PTHR30587:SF0">
    <property type="entry name" value="FLAGELLAR BIOSYNTHETIC PROTEIN FLIP"/>
    <property type="match status" value="1"/>
</dbReference>
<sequence>MTRHPGQLSTVLTCLLLAAGLLVAAVGTAQAQSAGSDLLGAIGDALSSAPAGSDERASLSGRIIQLIAAMTVLSLAPGLLVIMTSFTRFVIVFSMLRSALGLNQTPPNMVLTSMALFMTFFVMQPVFEDAWEGGVQPLMENSITEEQALARIGQPFKTFMYANTREKDIALFHDIAARSDAGGAEVDPGPLPEGAEAVGWRELVPAFMISELRRAFSIGFLIYLPFLVIDLIVASVLMSAGMMMLPPVLISLPFKVIFFVLIDGWYMLAGSLMESYLPLSGAG</sequence>
<dbReference type="OrthoDB" id="9805111at2"/>
<feature type="transmembrane region" description="Helical" evidence="12">
    <location>
        <begin position="215"/>
        <end position="237"/>
    </location>
</feature>
<evidence type="ECO:0000256" key="10">
    <source>
        <dbReference type="ARBA" id="ARBA00023143"/>
    </source>
</evidence>
<evidence type="ECO:0000313" key="15">
    <source>
        <dbReference type="Proteomes" id="UP000199392"/>
    </source>
</evidence>
<evidence type="ECO:0000256" key="13">
    <source>
        <dbReference type="SAM" id="SignalP"/>
    </source>
</evidence>
<dbReference type="NCBIfam" id="NF009438">
    <property type="entry name" value="PRK12797.1"/>
    <property type="match status" value="1"/>
</dbReference>
<evidence type="ECO:0000256" key="6">
    <source>
        <dbReference type="ARBA" id="ARBA00022795"/>
    </source>
</evidence>
<evidence type="ECO:0000256" key="2">
    <source>
        <dbReference type="ARBA" id="ARBA00021714"/>
    </source>
</evidence>
<dbReference type="InterPro" id="IPR005837">
    <property type="entry name" value="FliP"/>
</dbReference>
<comment type="function">
    <text evidence="12">Plays a role in the flagellum-specific transport system.</text>
</comment>
<dbReference type="Proteomes" id="UP000199392">
    <property type="component" value="Unassembled WGS sequence"/>
</dbReference>
<dbReference type="PRINTS" id="PR00951">
    <property type="entry name" value="FLGBIOSNFLIP"/>
</dbReference>
<keyword evidence="14" id="KW-0966">Cell projection</keyword>
<keyword evidence="11 12" id="KW-1006">Bacterial flagellum protein export</keyword>
<dbReference type="GO" id="GO:0009425">
    <property type="term" value="C:bacterial-type flagellum basal body"/>
    <property type="evidence" value="ECO:0007669"/>
    <property type="project" value="UniProtKB-SubCell"/>
</dbReference>
<keyword evidence="14" id="KW-0969">Cilium</keyword>
<comment type="subcellular location">
    <subcellularLocation>
        <location evidence="12">Cell membrane</location>
        <topology evidence="12">Multi-pass membrane protein</topology>
    </subcellularLocation>
    <subcellularLocation>
        <location evidence="12">Bacterial flagellum basal body</location>
    </subcellularLocation>
</comment>
<evidence type="ECO:0000256" key="11">
    <source>
        <dbReference type="ARBA" id="ARBA00023225"/>
    </source>
</evidence>
<name>A0A1I6SZX4_9RHOB</name>
<dbReference type="AlphaFoldDB" id="A0A1I6SZX4"/>
<dbReference type="RefSeq" id="WP_092424398.1">
    <property type="nucleotide sequence ID" value="NZ_FNCL01000005.1"/>
</dbReference>
<accession>A0A1I6SZX4</accession>
<feature type="chain" id="PRO_5011550524" description="Flagellar biosynthetic protein FliP" evidence="13">
    <location>
        <begin position="25"/>
        <end position="283"/>
    </location>
</feature>
<organism evidence="14 15">
    <name type="scientific">Alloyangia pacifica</name>
    <dbReference type="NCBI Taxonomy" id="311180"/>
    <lineage>
        <taxon>Bacteria</taxon>
        <taxon>Pseudomonadati</taxon>
        <taxon>Pseudomonadota</taxon>
        <taxon>Alphaproteobacteria</taxon>
        <taxon>Rhodobacterales</taxon>
        <taxon>Roseobacteraceae</taxon>
        <taxon>Alloyangia</taxon>
    </lineage>
</organism>
<feature type="signal peptide" evidence="13">
    <location>
        <begin position="1"/>
        <end position="24"/>
    </location>
</feature>
<evidence type="ECO:0000256" key="4">
    <source>
        <dbReference type="ARBA" id="ARBA00022475"/>
    </source>
</evidence>
<protein>
    <recommendedName>
        <fullName evidence="2 12">Flagellar biosynthetic protein FliP</fullName>
    </recommendedName>
</protein>
<keyword evidence="6 12" id="KW-1005">Bacterial flagellum biogenesis</keyword>
<evidence type="ECO:0000256" key="8">
    <source>
        <dbReference type="ARBA" id="ARBA00022989"/>
    </source>
</evidence>
<feature type="transmembrane region" description="Helical" evidence="12">
    <location>
        <begin position="63"/>
        <end position="96"/>
    </location>
</feature>
<evidence type="ECO:0000313" key="14">
    <source>
        <dbReference type="EMBL" id="SFS82388.1"/>
    </source>
</evidence>
<comment type="similarity">
    <text evidence="1 12">Belongs to the FliP/MopC/SpaP family.</text>
</comment>
<keyword evidence="4 12" id="KW-1003">Cell membrane</keyword>
<reference evidence="15" key="1">
    <citation type="submission" date="2016-10" db="EMBL/GenBank/DDBJ databases">
        <authorList>
            <person name="Varghese N."/>
            <person name="Submissions S."/>
        </authorList>
    </citation>
    <scope>NUCLEOTIDE SEQUENCE [LARGE SCALE GENOMIC DNA]</scope>
    <source>
        <strain evidence="15">DSM 26894</strain>
    </source>
</reference>
<dbReference type="STRING" id="311180.SAMN04488050_105172"/>
<dbReference type="GO" id="GO:0044781">
    <property type="term" value="P:bacterial-type flagellum organization"/>
    <property type="evidence" value="ECO:0007669"/>
    <property type="project" value="UniProtKB-UniRule"/>
</dbReference>
<evidence type="ECO:0000256" key="1">
    <source>
        <dbReference type="ARBA" id="ARBA00006257"/>
    </source>
</evidence>
<dbReference type="InterPro" id="IPR005838">
    <property type="entry name" value="T3SS_IM_P"/>
</dbReference>
<evidence type="ECO:0000256" key="5">
    <source>
        <dbReference type="ARBA" id="ARBA00022692"/>
    </source>
</evidence>
<keyword evidence="13" id="KW-0732">Signal</keyword>
<keyword evidence="7 12" id="KW-0653">Protein transport</keyword>
<dbReference type="Pfam" id="PF00813">
    <property type="entry name" value="FliP"/>
    <property type="match status" value="1"/>
</dbReference>
<keyword evidence="3 12" id="KW-0813">Transport</keyword>
<dbReference type="PANTHER" id="PTHR30587">
    <property type="entry name" value="FLAGELLAR BIOSYNTHETIC PROTEIN FLIP"/>
    <property type="match status" value="1"/>
</dbReference>
<evidence type="ECO:0000256" key="9">
    <source>
        <dbReference type="ARBA" id="ARBA00023136"/>
    </source>
</evidence>
<keyword evidence="9 12" id="KW-0472">Membrane</keyword>
<dbReference type="NCBIfam" id="TIGR01103">
    <property type="entry name" value="fliP"/>
    <property type="match status" value="1"/>
</dbReference>
<evidence type="ECO:0000256" key="12">
    <source>
        <dbReference type="RuleBase" id="RU362069"/>
    </source>
</evidence>
<keyword evidence="5 12" id="KW-0812">Transmembrane</keyword>
<keyword evidence="8 12" id="KW-1133">Transmembrane helix</keyword>
<dbReference type="GO" id="GO:0009306">
    <property type="term" value="P:protein secretion"/>
    <property type="evidence" value="ECO:0007669"/>
    <property type="project" value="UniProtKB-UniRule"/>
</dbReference>
<comment type="caution">
    <text evidence="12">Lacks conserved residue(s) required for the propagation of feature annotation.</text>
</comment>
<keyword evidence="15" id="KW-1185">Reference proteome</keyword>